<evidence type="ECO:0000313" key="2">
    <source>
        <dbReference type="EMBL" id="SVC58069.1"/>
    </source>
</evidence>
<dbReference type="EMBL" id="UINC01099077">
    <property type="protein sequence ID" value="SVC58069.1"/>
    <property type="molecule type" value="Genomic_DNA"/>
</dbReference>
<feature type="non-terminal residue" evidence="2">
    <location>
        <position position="370"/>
    </location>
</feature>
<keyword evidence="1" id="KW-0175">Coiled coil</keyword>
<name>A0A382NA89_9ZZZZ</name>
<feature type="coiled-coil region" evidence="1">
    <location>
        <begin position="325"/>
        <end position="359"/>
    </location>
</feature>
<accession>A0A382NA89</accession>
<organism evidence="2">
    <name type="scientific">marine metagenome</name>
    <dbReference type="NCBI Taxonomy" id="408172"/>
    <lineage>
        <taxon>unclassified sequences</taxon>
        <taxon>metagenomes</taxon>
        <taxon>ecological metagenomes</taxon>
    </lineage>
</organism>
<gene>
    <name evidence="2" type="ORF">METZ01_LOCUS310923</name>
</gene>
<protein>
    <submittedName>
        <fullName evidence="2">Uncharacterized protein</fullName>
    </submittedName>
</protein>
<dbReference type="AlphaFoldDB" id="A0A382NA89"/>
<feature type="coiled-coil region" evidence="1">
    <location>
        <begin position="3"/>
        <end position="30"/>
    </location>
</feature>
<proteinExistence type="predicted"/>
<feature type="coiled-coil region" evidence="1">
    <location>
        <begin position="230"/>
        <end position="296"/>
    </location>
</feature>
<evidence type="ECO:0000256" key="1">
    <source>
        <dbReference type="SAM" id="Coils"/>
    </source>
</evidence>
<feature type="non-terminal residue" evidence="2">
    <location>
        <position position="1"/>
    </location>
</feature>
<reference evidence="2" key="1">
    <citation type="submission" date="2018-05" db="EMBL/GenBank/DDBJ databases">
        <authorList>
            <person name="Lanie J.A."/>
            <person name="Ng W.-L."/>
            <person name="Kazmierczak K.M."/>
            <person name="Andrzejewski T.M."/>
            <person name="Davidsen T.M."/>
            <person name="Wayne K.J."/>
            <person name="Tettelin H."/>
            <person name="Glass J.I."/>
            <person name="Rusch D."/>
            <person name="Podicherti R."/>
            <person name="Tsui H.-C.T."/>
            <person name="Winkler M.E."/>
        </authorList>
    </citation>
    <scope>NUCLEOTIDE SEQUENCE</scope>
</reference>
<sequence>KLQEAEANSAEALTEKYKVLNEEMERNANARKTILAGGESVMAIGQTVQGADVPQLMKDFYKLGSRTDKQSDAYEEARKELMRTLVGLVRVDKKFIQIYRDFDDLGLITGDTSKDMNVFSNAIINAGQNLANLPQLMKDTDTALNDLGKDAAKNTNLSRAVDKAQKEITSLGTGIKDSQIQMDKDMLEQTQSATLSMQMWKDKVSLEFLERSNIYGGSAQTVGDALGKKTPAQQKRINELKQSIKDAEARGATGDFASHEARTQVLNDQRKQIKLLQERKREIEEEHTILAKEEKRRIKRVQKQLAAQAKFARNRALGITIAGKIHNLEEKRFSERSKLEKAEDAVIDAKYRRERARGKDNDQSAIESLE</sequence>